<organism evidence="1 2">
    <name type="scientific">Burkholderia cepacia</name>
    <name type="common">Pseudomonas cepacia</name>
    <dbReference type="NCBI Taxonomy" id="292"/>
    <lineage>
        <taxon>Bacteria</taxon>
        <taxon>Pseudomonadati</taxon>
        <taxon>Pseudomonadota</taxon>
        <taxon>Betaproteobacteria</taxon>
        <taxon>Burkholderiales</taxon>
        <taxon>Burkholderiaceae</taxon>
        <taxon>Burkholderia</taxon>
        <taxon>Burkholderia cepacia complex</taxon>
    </lineage>
</organism>
<dbReference type="Proteomes" id="UP000069001">
    <property type="component" value="Unassembled WGS sequence"/>
</dbReference>
<name>A0A103ZDX9_BURCE</name>
<evidence type="ECO:0000313" key="1">
    <source>
        <dbReference type="EMBL" id="KVK78425.1"/>
    </source>
</evidence>
<protein>
    <submittedName>
        <fullName evidence="1">Uncharacterized protein</fullName>
    </submittedName>
</protein>
<evidence type="ECO:0000313" key="2">
    <source>
        <dbReference type="Proteomes" id="UP000069001"/>
    </source>
</evidence>
<sequence length="120" mass="13473">MRHKQPSKCERYACISVSIQSDRCVGRRRQAHSDGAAGVVNMTTSYDVLNRPSVIKGKLRWMAERGRPPLCDAGPAQIDPKATLELFDIGHSFDQNVKRVWNRRILAAGGTKRHRTSLCL</sequence>
<accession>A0A103ZDX9</accession>
<comment type="caution">
    <text evidence="1">The sequence shown here is derived from an EMBL/GenBank/DDBJ whole genome shotgun (WGS) entry which is preliminary data.</text>
</comment>
<dbReference type="AlphaFoldDB" id="A0A103ZDX9"/>
<dbReference type="EMBL" id="LOYH01000077">
    <property type="protein sequence ID" value="KVK78425.1"/>
    <property type="molecule type" value="Genomic_DNA"/>
</dbReference>
<proteinExistence type="predicted"/>
<reference evidence="1 2" key="1">
    <citation type="submission" date="2015-11" db="EMBL/GenBank/DDBJ databases">
        <title>Expanding the genomic diversity of Burkholderia species for the development of highly accurate diagnostics.</title>
        <authorList>
            <person name="Sahl J."/>
            <person name="Keim P."/>
            <person name="Wagner D."/>
        </authorList>
    </citation>
    <scope>NUCLEOTIDE SEQUENCE [LARGE SCALE GENOMIC DNA]</scope>
    <source>
        <strain evidence="1 2">MSMB1302</strain>
    </source>
</reference>
<gene>
    <name evidence="1" type="ORF">WS90_20230</name>
</gene>